<gene>
    <name evidence="2" type="ORF">GR183_08325</name>
</gene>
<proteinExistence type="predicted"/>
<keyword evidence="3" id="KW-1185">Reference proteome</keyword>
<feature type="transmembrane region" description="Helical" evidence="1">
    <location>
        <begin position="151"/>
        <end position="169"/>
    </location>
</feature>
<name>A0A7X3LTN3_9HYPH</name>
<feature type="transmembrane region" description="Helical" evidence="1">
    <location>
        <begin position="50"/>
        <end position="69"/>
    </location>
</feature>
<evidence type="ECO:0000313" key="3">
    <source>
        <dbReference type="Proteomes" id="UP000433101"/>
    </source>
</evidence>
<evidence type="ECO:0000313" key="2">
    <source>
        <dbReference type="EMBL" id="MXN64911.1"/>
    </source>
</evidence>
<keyword evidence="1" id="KW-0472">Membrane</keyword>
<evidence type="ECO:0008006" key="4">
    <source>
        <dbReference type="Google" id="ProtNLM"/>
    </source>
</evidence>
<comment type="caution">
    <text evidence="2">The sequence shown here is derived from an EMBL/GenBank/DDBJ whole genome shotgun (WGS) entry which is preliminary data.</text>
</comment>
<dbReference type="EMBL" id="WUMV01000003">
    <property type="protein sequence ID" value="MXN64911.1"/>
    <property type="molecule type" value="Genomic_DNA"/>
</dbReference>
<evidence type="ECO:0000256" key="1">
    <source>
        <dbReference type="SAM" id="Phobius"/>
    </source>
</evidence>
<dbReference type="AlphaFoldDB" id="A0A7X3LTN3"/>
<feature type="transmembrane region" description="Helical" evidence="1">
    <location>
        <begin position="81"/>
        <end position="102"/>
    </location>
</feature>
<keyword evidence="1" id="KW-0812">Transmembrane</keyword>
<organism evidence="2 3">
    <name type="scientific">Stappia sediminis</name>
    <dbReference type="NCBI Taxonomy" id="2692190"/>
    <lineage>
        <taxon>Bacteria</taxon>
        <taxon>Pseudomonadati</taxon>
        <taxon>Pseudomonadota</taxon>
        <taxon>Alphaproteobacteria</taxon>
        <taxon>Hyphomicrobiales</taxon>
        <taxon>Stappiaceae</taxon>
        <taxon>Stappia</taxon>
    </lineage>
</organism>
<reference evidence="2 3" key="1">
    <citation type="submission" date="2019-12" db="EMBL/GenBank/DDBJ databases">
        <authorList>
            <person name="Li M."/>
        </authorList>
    </citation>
    <scope>NUCLEOTIDE SEQUENCE [LARGE SCALE GENOMIC DNA]</scope>
    <source>
        <strain evidence="2 3">GBMRC 2046</strain>
    </source>
</reference>
<protein>
    <recommendedName>
        <fullName evidence="4">DUF4386 family protein</fullName>
    </recommendedName>
</protein>
<feature type="transmembrane region" description="Helical" evidence="1">
    <location>
        <begin position="189"/>
        <end position="208"/>
    </location>
</feature>
<sequence>MKPSRILLIGILATGAFYVAGFVALGASFPTVDSTGKEVIEWFSNNGARARLYAWTAAFVSAGLAVFGGQVSALLPVPHRYIFMAGVLGFAITAQVQAWFWAGLALYPQDLDAAAARTIFVIPAYWGPLVNGSTVTMALPIAALGLGGSPIVPRWLVCLSALFLLEQAVETVTVFGRTGFIAPGGTMNVYLGGTIGFVWVGGIVHWAIGRLERADQGSG</sequence>
<keyword evidence="1" id="KW-1133">Transmembrane helix</keyword>
<feature type="transmembrane region" description="Helical" evidence="1">
    <location>
        <begin position="122"/>
        <end position="144"/>
    </location>
</feature>
<dbReference type="Proteomes" id="UP000433101">
    <property type="component" value="Unassembled WGS sequence"/>
</dbReference>
<dbReference type="RefSeq" id="WP_160775148.1">
    <property type="nucleotide sequence ID" value="NZ_WUMV01000003.1"/>
</dbReference>
<accession>A0A7X3LTN3</accession>